<comment type="function">
    <text evidence="8">Catalyzes the attachment of tryptophan to tRNA(Trp).</text>
</comment>
<accession>A0A1Y4LG58</accession>
<comment type="caution">
    <text evidence="11">The sequence shown here is derived from an EMBL/GenBank/DDBJ whole genome shotgun (WGS) entry which is preliminary data.</text>
</comment>
<comment type="subunit">
    <text evidence="8">Homodimer.</text>
</comment>
<evidence type="ECO:0000313" key="12">
    <source>
        <dbReference type="Proteomes" id="UP000195447"/>
    </source>
</evidence>
<feature type="binding site" evidence="8">
    <location>
        <begin position="9"/>
        <end position="11"/>
    </location>
    <ligand>
        <name>ATP</name>
        <dbReference type="ChEBI" id="CHEBI:30616"/>
    </ligand>
</feature>
<evidence type="ECO:0000256" key="5">
    <source>
        <dbReference type="ARBA" id="ARBA00022917"/>
    </source>
</evidence>
<keyword evidence="3 8" id="KW-0547">Nucleotide-binding</keyword>
<dbReference type="HAMAP" id="MF_00140_B">
    <property type="entry name" value="Trp_tRNA_synth_B"/>
    <property type="match status" value="1"/>
</dbReference>
<dbReference type="FunFam" id="1.10.240.10:FF:000002">
    <property type="entry name" value="Tryptophan--tRNA ligase"/>
    <property type="match status" value="1"/>
</dbReference>
<dbReference type="EMBL" id="NFKM01000034">
    <property type="protein sequence ID" value="OUP55686.1"/>
    <property type="molecule type" value="Genomic_DNA"/>
</dbReference>
<reference evidence="10" key="3">
    <citation type="submission" date="2023-01" db="EMBL/GenBank/DDBJ databases">
        <title>Human gut microbiome strain richness.</title>
        <authorList>
            <person name="Chen-Liaw A."/>
        </authorList>
    </citation>
    <scope>NUCLEOTIDE SEQUENCE</scope>
    <source>
        <strain evidence="10">D55st1_G4_D55t1_190419</strain>
    </source>
</reference>
<dbReference type="GO" id="GO:0004830">
    <property type="term" value="F:tryptophan-tRNA ligase activity"/>
    <property type="evidence" value="ECO:0007669"/>
    <property type="project" value="UniProtKB-UniRule"/>
</dbReference>
<dbReference type="Gene3D" id="1.10.240.10">
    <property type="entry name" value="Tyrosyl-Transfer RNA Synthetase"/>
    <property type="match status" value="1"/>
</dbReference>
<dbReference type="EC" id="6.1.1.2" evidence="8"/>
<evidence type="ECO:0000313" key="10">
    <source>
        <dbReference type="EMBL" id="MDC0828212.1"/>
    </source>
</evidence>
<keyword evidence="6 8" id="KW-0030">Aminoacyl-tRNA synthetase</keyword>
<dbReference type="Proteomes" id="UP000195447">
    <property type="component" value="Unassembled WGS sequence"/>
</dbReference>
<comment type="similarity">
    <text evidence="1 8 9">Belongs to the class-I aminoacyl-tRNA synthetase family.</text>
</comment>
<dbReference type="InterPro" id="IPR050203">
    <property type="entry name" value="Trp-tRNA_synthetase"/>
</dbReference>
<dbReference type="PANTHER" id="PTHR43766:SF1">
    <property type="entry name" value="TRYPTOPHAN--TRNA LIGASE, MITOCHONDRIAL"/>
    <property type="match status" value="1"/>
</dbReference>
<evidence type="ECO:0000256" key="7">
    <source>
        <dbReference type="ARBA" id="ARBA00049929"/>
    </source>
</evidence>
<dbReference type="NCBIfam" id="TIGR00233">
    <property type="entry name" value="trpS"/>
    <property type="match status" value="1"/>
</dbReference>
<reference evidence="11" key="2">
    <citation type="journal article" date="2018" name="BMC Genomics">
        <title>Whole genome sequencing and function prediction of 133 gut anaerobes isolated from chicken caecum in pure cultures.</title>
        <authorList>
            <person name="Medvecky M."/>
            <person name="Cejkova D."/>
            <person name="Polansky O."/>
            <person name="Karasova D."/>
            <person name="Kubasova T."/>
            <person name="Cizek A."/>
            <person name="Rychlik I."/>
        </authorList>
    </citation>
    <scope>NUCLEOTIDE SEQUENCE</scope>
    <source>
        <strain evidence="11">An178</strain>
    </source>
</reference>
<dbReference type="GO" id="GO:0005524">
    <property type="term" value="F:ATP binding"/>
    <property type="evidence" value="ECO:0007669"/>
    <property type="project" value="UniProtKB-UniRule"/>
</dbReference>
<dbReference type="EMBL" id="JAQNCK010000013">
    <property type="protein sequence ID" value="MDC0828212.1"/>
    <property type="molecule type" value="Genomic_DNA"/>
</dbReference>
<dbReference type="RefSeq" id="WP_015535248.1">
    <property type="nucleotide sequence ID" value="NZ_CABKSV010000035.1"/>
</dbReference>
<feature type="binding site" evidence="8">
    <location>
        <begin position="17"/>
        <end position="18"/>
    </location>
    <ligand>
        <name>ATP</name>
        <dbReference type="ChEBI" id="CHEBI:30616"/>
    </ligand>
</feature>
<evidence type="ECO:0000313" key="11">
    <source>
        <dbReference type="EMBL" id="OUP55686.1"/>
    </source>
</evidence>
<feature type="binding site" evidence="8">
    <location>
        <begin position="193"/>
        <end position="197"/>
    </location>
    <ligand>
        <name>ATP</name>
        <dbReference type="ChEBI" id="CHEBI:30616"/>
    </ligand>
</feature>
<dbReference type="InterPro" id="IPR014729">
    <property type="entry name" value="Rossmann-like_a/b/a_fold"/>
</dbReference>
<dbReference type="PRINTS" id="PR01039">
    <property type="entry name" value="TRNASYNTHTRP"/>
</dbReference>
<reference evidence="12" key="1">
    <citation type="submission" date="2017-04" db="EMBL/GenBank/DDBJ databases">
        <title>Function of individual gut microbiota members based on whole genome sequencing of pure cultures obtained from chicken caecum.</title>
        <authorList>
            <person name="Medvecky M."/>
            <person name="Cejkova D."/>
            <person name="Polansky O."/>
            <person name="Karasova D."/>
            <person name="Kubasova T."/>
            <person name="Cizek A."/>
            <person name="Rychlik I."/>
        </authorList>
    </citation>
    <scope>NUCLEOTIDE SEQUENCE [LARGE SCALE GENOMIC DNA]</scope>
    <source>
        <strain evidence="12">An178</strain>
    </source>
</reference>
<keyword evidence="12" id="KW-1185">Reference proteome</keyword>
<feature type="short sequence motif" description="'KMSKS' region" evidence="8">
    <location>
        <begin position="193"/>
        <end position="197"/>
    </location>
</feature>
<dbReference type="SUPFAM" id="SSF52374">
    <property type="entry name" value="Nucleotidylyl transferase"/>
    <property type="match status" value="1"/>
</dbReference>
<dbReference type="GeneID" id="79876727"/>
<dbReference type="InterPro" id="IPR002305">
    <property type="entry name" value="aa-tRNA-synth_Ic"/>
</dbReference>
<keyword evidence="2 8" id="KW-0436">Ligase</keyword>
<evidence type="ECO:0000256" key="1">
    <source>
        <dbReference type="ARBA" id="ARBA00005594"/>
    </source>
</evidence>
<name>A0A1Y4LG58_9FIRM</name>
<proteinExistence type="inferred from homology"/>
<comment type="subcellular location">
    <subcellularLocation>
        <location evidence="8">Cytoplasm</location>
    </subcellularLocation>
</comment>
<dbReference type="Proteomes" id="UP001220658">
    <property type="component" value="Unassembled WGS sequence"/>
</dbReference>
<sequence length="329" mass="37128">MERMLSGIKPTGRLHLGNYIGAISQFVKYQDEYEMYIFIANQHAITVPTDPKALRQNTKDLIALYLAAGLDPEKCTLFLQSDVDAHVKLGWVFTCLTYMGELQRMTQYKDKTAKGETGITDGLFTYPCLMAADILLYDADYVPVGQDQKQHVELTRHLAERFNNRYSETFVVPQPLETKVGKKIFSLQDPTKKMSKSETDTKGTIDLLDDPAVARKKIMSAVTDSVGIIQYDPESQPGLANLLTIQSVLANEPIEDIVKRYEGKGYGELKKEIGQTVFDFLTDLQAKYKKIIESNVIDQILEEGAKKASYVANKKIRKVYKKIGFTITK</sequence>
<dbReference type="PANTHER" id="PTHR43766">
    <property type="entry name" value="TRYPTOPHAN--TRNA LIGASE, MITOCHONDRIAL"/>
    <property type="match status" value="1"/>
</dbReference>
<dbReference type="Pfam" id="PF00579">
    <property type="entry name" value="tRNA-synt_1b"/>
    <property type="match status" value="1"/>
</dbReference>
<evidence type="ECO:0000256" key="3">
    <source>
        <dbReference type="ARBA" id="ARBA00022741"/>
    </source>
</evidence>
<dbReference type="CDD" id="cd00806">
    <property type="entry name" value="TrpRS_core"/>
    <property type="match status" value="1"/>
</dbReference>
<dbReference type="AlphaFoldDB" id="A0A1Y4LG58"/>
<evidence type="ECO:0000256" key="9">
    <source>
        <dbReference type="RuleBase" id="RU363036"/>
    </source>
</evidence>
<dbReference type="Gene3D" id="3.40.50.620">
    <property type="entry name" value="HUPs"/>
    <property type="match status" value="1"/>
</dbReference>
<organism evidence="11 12">
    <name type="scientific">Faecalitalea cylindroides</name>
    <dbReference type="NCBI Taxonomy" id="39483"/>
    <lineage>
        <taxon>Bacteria</taxon>
        <taxon>Bacillati</taxon>
        <taxon>Bacillota</taxon>
        <taxon>Erysipelotrichia</taxon>
        <taxon>Erysipelotrichales</taxon>
        <taxon>Erysipelotrichaceae</taxon>
        <taxon>Faecalitalea</taxon>
    </lineage>
</organism>
<feature type="binding site" evidence="8">
    <location>
        <position position="184"/>
    </location>
    <ligand>
        <name>ATP</name>
        <dbReference type="ChEBI" id="CHEBI:30616"/>
    </ligand>
</feature>
<dbReference type="InterPro" id="IPR002306">
    <property type="entry name" value="Trp-tRNA-ligase"/>
</dbReference>
<comment type="catalytic activity">
    <reaction evidence="7 8">
        <text>tRNA(Trp) + L-tryptophan + ATP = L-tryptophyl-tRNA(Trp) + AMP + diphosphate + H(+)</text>
        <dbReference type="Rhea" id="RHEA:24080"/>
        <dbReference type="Rhea" id="RHEA-COMP:9671"/>
        <dbReference type="Rhea" id="RHEA-COMP:9705"/>
        <dbReference type="ChEBI" id="CHEBI:15378"/>
        <dbReference type="ChEBI" id="CHEBI:30616"/>
        <dbReference type="ChEBI" id="CHEBI:33019"/>
        <dbReference type="ChEBI" id="CHEBI:57912"/>
        <dbReference type="ChEBI" id="CHEBI:78442"/>
        <dbReference type="ChEBI" id="CHEBI:78535"/>
        <dbReference type="ChEBI" id="CHEBI:456215"/>
        <dbReference type="EC" id="6.1.1.2"/>
    </reaction>
</comment>
<feature type="binding site" evidence="8">
    <location>
        <position position="133"/>
    </location>
    <ligand>
        <name>L-tryptophan</name>
        <dbReference type="ChEBI" id="CHEBI:57912"/>
    </ligand>
</feature>
<feature type="binding site" evidence="8">
    <location>
        <begin position="145"/>
        <end position="147"/>
    </location>
    <ligand>
        <name>ATP</name>
        <dbReference type="ChEBI" id="CHEBI:30616"/>
    </ligand>
</feature>
<dbReference type="GO" id="GO:0005829">
    <property type="term" value="C:cytosol"/>
    <property type="evidence" value="ECO:0007669"/>
    <property type="project" value="TreeGrafter"/>
</dbReference>
<keyword evidence="8" id="KW-0963">Cytoplasm</keyword>
<protein>
    <recommendedName>
        <fullName evidence="8">Tryptophan--tRNA ligase</fullName>
        <ecNumber evidence="8">6.1.1.2</ecNumber>
    </recommendedName>
    <alternativeName>
        <fullName evidence="8">Tryptophanyl-tRNA synthetase</fullName>
        <shortName evidence="8">TrpRS</shortName>
    </alternativeName>
</protein>
<feature type="short sequence motif" description="'HIGH' region" evidence="8">
    <location>
        <begin position="10"/>
        <end position="18"/>
    </location>
</feature>
<gene>
    <name evidence="8 10" type="primary">trpS</name>
    <name evidence="11" type="ORF">B5F14_10075</name>
    <name evidence="10" type="ORF">POG00_05740</name>
</gene>
<evidence type="ECO:0000256" key="8">
    <source>
        <dbReference type="HAMAP-Rule" id="MF_00140"/>
    </source>
</evidence>
<dbReference type="GO" id="GO:0006436">
    <property type="term" value="P:tryptophanyl-tRNA aminoacylation"/>
    <property type="evidence" value="ECO:0007669"/>
    <property type="project" value="UniProtKB-UniRule"/>
</dbReference>
<keyword evidence="5 8" id="KW-0648">Protein biosynthesis</keyword>
<keyword evidence="4 8" id="KW-0067">ATP-binding</keyword>
<evidence type="ECO:0000256" key="4">
    <source>
        <dbReference type="ARBA" id="ARBA00022840"/>
    </source>
</evidence>
<dbReference type="InterPro" id="IPR001412">
    <property type="entry name" value="aa-tRNA-synth_I_CS"/>
</dbReference>
<dbReference type="PROSITE" id="PS00178">
    <property type="entry name" value="AA_TRNA_LIGASE_I"/>
    <property type="match status" value="1"/>
</dbReference>
<dbReference type="InterPro" id="IPR024109">
    <property type="entry name" value="Trp-tRNA-ligase_bac-type"/>
</dbReference>
<evidence type="ECO:0000256" key="6">
    <source>
        <dbReference type="ARBA" id="ARBA00023146"/>
    </source>
</evidence>
<evidence type="ECO:0000256" key="2">
    <source>
        <dbReference type="ARBA" id="ARBA00022598"/>
    </source>
</evidence>